<evidence type="ECO:0000313" key="3">
    <source>
        <dbReference type="Proteomes" id="UP000182740"/>
    </source>
</evidence>
<evidence type="ECO:0000313" key="2">
    <source>
        <dbReference type="EMBL" id="SFW86534.1"/>
    </source>
</evidence>
<keyword evidence="3" id="KW-1185">Reference proteome</keyword>
<gene>
    <name evidence="2" type="ORF">SAMN04489730_6410</name>
</gene>
<dbReference type="Proteomes" id="UP000182740">
    <property type="component" value="Unassembled WGS sequence"/>
</dbReference>
<dbReference type="EMBL" id="FPJG01000006">
    <property type="protein sequence ID" value="SFW86534.1"/>
    <property type="molecule type" value="Genomic_DNA"/>
</dbReference>
<name>A0A1K1SQH2_9PSEU</name>
<accession>A0A1K1SQH2</accession>
<dbReference type="STRING" id="546364.SAMN04489730_6410"/>
<sequence>MHDRHAAVLHGLLQQPVNHSVVGNVLEVDDAVPVEIRDLHRIVDHPGSVGHGDPRVRLRRRRDIDLLRVAAAAPVCHAAISSARRLDGNVADNNTTGTPSAPSHISSRCSNVDMKVS</sequence>
<feature type="region of interest" description="Disordered" evidence="1">
    <location>
        <begin position="86"/>
        <end position="117"/>
    </location>
</feature>
<feature type="compositionally biased region" description="Polar residues" evidence="1">
    <location>
        <begin position="91"/>
        <end position="110"/>
    </location>
</feature>
<reference evidence="3" key="1">
    <citation type="submission" date="2016-11" db="EMBL/GenBank/DDBJ databases">
        <authorList>
            <person name="Varghese N."/>
            <person name="Submissions S."/>
        </authorList>
    </citation>
    <scope>NUCLEOTIDE SEQUENCE [LARGE SCALE GENOMIC DNA]</scope>
    <source>
        <strain evidence="3">DSM 44671</strain>
    </source>
</reference>
<evidence type="ECO:0000256" key="1">
    <source>
        <dbReference type="SAM" id="MobiDB-lite"/>
    </source>
</evidence>
<dbReference type="AlphaFoldDB" id="A0A1K1SQH2"/>
<organism evidence="2 3">
    <name type="scientific">Amycolatopsis australiensis</name>
    <dbReference type="NCBI Taxonomy" id="546364"/>
    <lineage>
        <taxon>Bacteria</taxon>
        <taxon>Bacillati</taxon>
        <taxon>Actinomycetota</taxon>
        <taxon>Actinomycetes</taxon>
        <taxon>Pseudonocardiales</taxon>
        <taxon>Pseudonocardiaceae</taxon>
        <taxon>Amycolatopsis</taxon>
    </lineage>
</organism>
<proteinExistence type="predicted"/>
<protein>
    <submittedName>
        <fullName evidence="2">Uncharacterized protein</fullName>
    </submittedName>
</protein>